<dbReference type="PROSITE" id="PS50106">
    <property type="entry name" value="PDZ"/>
    <property type="match status" value="1"/>
</dbReference>
<dbReference type="Proteomes" id="UP000285301">
    <property type="component" value="Unassembled WGS sequence"/>
</dbReference>
<keyword evidence="7" id="KW-0378">Hydrolase</keyword>
<dbReference type="SMART" id="SM00194">
    <property type="entry name" value="PTPc"/>
    <property type="match status" value="1"/>
</dbReference>
<dbReference type="GO" id="GO:0048666">
    <property type="term" value="P:neuron development"/>
    <property type="evidence" value="ECO:0007669"/>
    <property type="project" value="UniProtKB-ARBA"/>
</dbReference>
<dbReference type="SUPFAM" id="SSF50729">
    <property type="entry name" value="PH domain-like"/>
    <property type="match status" value="1"/>
</dbReference>
<dbReference type="CDD" id="cd17100">
    <property type="entry name" value="FERM_F1_PTPN3_like"/>
    <property type="match status" value="1"/>
</dbReference>
<dbReference type="PROSITE" id="PS00383">
    <property type="entry name" value="TYR_PHOSPHATASE_1"/>
    <property type="match status" value="1"/>
</dbReference>
<dbReference type="Pfam" id="PF00373">
    <property type="entry name" value="FERM_M"/>
    <property type="match status" value="1"/>
</dbReference>
<dbReference type="InterPro" id="IPR029071">
    <property type="entry name" value="Ubiquitin-like_domsf"/>
</dbReference>
<evidence type="ECO:0000256" key="3">
    <source>
        <dbReference type="ARBA" id="ARBA00009649"/>
    </source>
</evidence>
<dbReference type="Gene3D" id="3.10.20.90">
    <property type="entry name" value="Phosphatidylinositol 3-kinase Catalytic Subunit, Chain A, domain 1"/>
    <property type="match status" value="1"/>
</dbReference>
<dbReference type="InterPro" id="IPR018979">
    <property type="entry name" value="FERM_N"/>
</dbReference>
<dbReference type="Gene3D" id="3.90.190.10">
    <property type="entry name" value="Protein tyrosine phosphatase superfamily"/>
    <property type="match status" value="1"/>
</dbReference>
<dbReference type="FunFam" id="1.20.80.10:FF:000003">
    <property type="entry name" value="Tyrosine-protein phosphatase non-receptor type 4"/>
    <property type="match status" value="1"/>
</dbReference>
<feature type="region of interest" description="Disordered" evidence="11">
    <location>
        <begin position="525"/>
        <end position="555"/>
    </location>
</feature>
<dbReference type="CDD" id="cd06706">
    <property type="entry name" value="PDZ_PTPN3-4-like"/>
    <property type="match status" value="1"/>
</dbReference>
<dbReference type="SUPFAM" id="SSF50156">
    <property type="entry name" value="PDZ domain-like"/>
    <property type="match status" value="1"/>
</dbReference>
<dbReference type="GO" id="GO:0071944">
    <property type="term" value="C:cell periphery"/>
    <property type="evidence" value="ECO:0007669"/>
    <property type="project" value="UniProtKB-ARBA"/>
</dbReference>
<dbReference type="PRINTS" id="PR00700">
    <property type="entry name" value="PRTYPHPHTASE"/>
</dbReference>
<dbReference type="InterPro" id="IPR014847">
    <property type="entry name" value="FA"/>
</dbReference>
<dbReference type="Gene3D" id="2.30.42.10">
    <property type="match status" value="1"/>
</dbReference>
<dbReference type="InterPro" id="IPR011993">
    <property type="entry name" value="PH-like_dom_sf"/>
</dbReference>
<dbReference type="InterPro" id="IPR019749">
    <property type="entry name" value="Band_41_domain"/>
</dbReference>
<keyword evidence="17" id="KW-1185">Reference proteome</keyword>
<dbReference type="InterPro" id="IPR000242">
    <property type="entry name" value="PTP_cat"/>
</dbReference>
<dbReference type="PANTHER" id="PTHR45706:SF4">
    <property type="entry name" value="TYROSINE-PROTEIN PHOSPHATASE"/>
    <property type="match status" value="1"/>
</dbReference>
<comment type="similarity">
    <text evidence="3">Belongs to the protein-tyrosine phosphatase family. Non-receptor class subfamily.</text>
</comment>
<dbReference type="InterPro" id="IPR003595">
    <property type="entry name" value="Tyr_Pase_cat"/>
</dbReference>
<sequence length="998" mass="113671">MSKRNFVSGFGGNKGTYNVRESELFEARIRQENNRNHVTFNAKKPVKTIRCQVFFLDSTQHTFEIDKRAKGEMLLESVFQHLELIEKDYFGLQFVDCHNQHAHNQRFSNTLSSLSSANSVNCCLESFRWLDASKSIKKQVKGESPYFFYFGVKFYVSDPSKLQEEYTRYHFFLQLRKDILDGKLIVPSPSAVLLASYIVQSELGDYCTEEHKPGYISNLRLLPNQNEELENSIANLHALHKGQTPADAEFNFLDHIKRLDMYGVDLHRARDSMGSEIQLGVCSAGIVVFQNNVRINTFSWAKIIKISFKRKHFFIQLRREGNESFDNVLGFNLLTYRSCKNLWKNCVEHHTFFRLQIPKPQTRKFFFFFSLGSKFRYSGKTEFQTIEEGRRRARPHKTFVRTPSRRYARQTVPTTSASPRAIQVPCSSSSAPSRSNSSLWQTTKMTNGISNSAASPNGQQQSSNASYSANCTVDEKVTVNIYIFAECAQRHTQRTLPRSVLTMAQETLQSDTSFRPPALSFRNLPYIDSSSTSSKEPSLEKQIPAPPSTSSSTANDENIKNLRLCIFNDESPTQGQPGLITIHMKPDEQGRFGFNVKGGADQNLPVLVSRVAPNTPADTAAPKLNEGDQVVSVNGKDVEGLTHEEVVKLIRSTKERAPGGELVLIIRPNVYTRTMSVGDEDLNDDEPPFQYIPVDASPSSRLRSKCDRLHESIMLMKEALETGSIITQFEQLERKKSGESMNMAKLPDNILKNRYKDISPYDSTRVVLNIEAGDYINASYVNMEIPTSGIVNRYIATQGPLSNTTDDFWEMVWEQKSSLIIMVTPLMERGRVKCHKYWPDVDDYEELDNYLKVSCVKETDTSSMVERELKLTHEKLREERDITHLQYLAWPDHGVPEDAKDFLGLIQKVRNIRCGMVEPIIVHCSAGIGRTGVLILMETAMCLIEANEPIYPIEIVKAMRDQRAMLIQTSSQFRFVVEAIIKVYEEGIVKPLKEYSHR</sequence>
<keyword evidence="16" id="KW-0675">Receptor</keyword>
<evidence type="ECO:0000313" key="17">
    <source>
        <dbReference type="Proteomes" id="UP000285301"/>
    </source>
</evidence>
<evidence type="ECO:0000256" key="4">
    <source>
        <dbReference type="ARBA" id="ARBA00013064"/>
    </source>
</evidence>
<dbReference type="InterPro" id="IPR035963">
    <property type="entry name" value="FERM_2"/>
</dbReference>
<evidence type="ECO:0000256" key="10">
    <source>
        <dbReference type="ARBA" id="ARBA00023212"/>
    </source>
</evidence>
<dbReference type="GO" id="GO:0009887">
    <property type="term" value="P:animal organ morphogenesis"/>
    <property type="evidence" value="ECO:0007669"/>
    <property type="project" value="UniProtKB-ARBA"/>
</dbReference>
<dbReference type="CDD" id="cd14541">
    <property type="entry name" value="PTPc-N3_4"/>
    <property type="match status" value="1"/>
</dbReference>
<dbReference type="InterPro" id="IPR041783">
    <property type="entry name" value="PTPN3/4_FERM_C"/>
</dbReference>
<feature type="domain" description="Tyrosine-protein phosphatase" evidence="12">
    <location>
        <begin position="725"/>
        <end position="983"/>
    </location>
</feature>
<evidence type="ECO:0000256" key="11">
    <source>
        <dbReference type="SAM" id="MobiDB-lite"/>
    </source>
</evidence>
<dbReference type="InterPro" id="IPR014352">
    <property type="entry name" value="FERM/acyl-CoA-bd_prot_sf"/>
</dbReference>
<dbReference type="InterPro" id="IPR016130">
    <property type="entry name" value="Tyr_Pase_AS"/>
</dbReference>
<keyword evidence="8" id="KW-0904">Protein phosphatase</keyword>
<keyword evidence="5" id="KW-0963">Cytoplasm</keyword>
<name>A0A3S3QZM7_9ACAR</name>
<dbReference type="SMART" id="SM01196">
    <property type="entry name" value="FERM_C"/>
    <property type="match status" value="1"/>
</dbReference>
<dbReference type="CDD" id="cd14473">
    <property type="entry name" value="FERM_B-lobe"/>
    <property type="match status" value="1"/>
</dbReference>
<dbReference type="Pfam" id="PF00102">
    <property type="entry name" value="Y_phosphatase"/>
    <property type="match status" value="1"/>
</dbReference>
<gene>
    <name evidence="16" type="ORF">B4U79_00557</name>
</gene>
<dbReference type="GO" id="GO:0070161">
    <property type="term" value="C:anchoring junction"/>
    <property type="evidence" value="ECO:0007669"/>
    <property type="project" value="UniProtKB-SubCell"/>
</dbReference>
<dbReference type="SMART" id="SM00228">
    <property type="entry name" value="PDZ"/>
    <property type="match status" value="1"/>
</dbReference>
<evidence type="ECO:0000259" key="13">
    <source>
        <dbReference type="PROSITE" id="PS50056"/>
    </source>
</evidence>
<evidence type="ECO:0000259" key="12">
    <source>
        <dbReference type="PROSITE" id="PS50055"/>
    </source>
</evidence>
<dbReference type="Pfam" id="PF09380">
    <property type="entry name" value="FERM_C"/>
    <property type="match status" value="1"/>
</dbReference>
<evidence type="ECO:0000256" key="7">
    <source>
        <dbReference type="ARBA" id="ARBA00022801"/>
    </source>
</evidence>
<evidence type="ECO:0000256" key="2">
    <source>
        <dbReference type="ARBA" id="ARBA00004282"/>
    </source>
</evidence>
<dbReference type="PROSITE" id="PS50057">
    <property type="entry name" value="FERM_3"/>
    <property type="match status" value="1"/>
</dbReference>
<evidence type="ECO:0000256" key="9">
    <source>
        <dbReference type="ARBA" id="ARBA00022949"/>
    </source>
</evidence>
<evidence type="ECO:0000256" key="5">
    <source>
        <dbReference type="ARBA" id="ARBA00022490"/>
    </source>
</evidence>
<evidence type="ECO:0000256" key="6">
    <source>
        <dbReference type="ARBA" id="ARBA00022553"/>
    </source>
</evidence>
<dbReference type="InterPro" id="IPR000299">
    <property type="entry name" value="FERM_domain"/>
</dbReference>
<feature type="domain" description="Tyrosine specific protein phosphatases" evidence="13">
    <location>
        <begin position="900"/>
        <end position="974"/>
    </location>
</feature>
<keyword evidence="9" id="KW-0965">Cell junction</keyword>
<dbReference type="InterPro" id="IPR001478">
    <property type="entry name" value="PDZ"/>
</dbReference>
<dbReference type="InterPro" id="IPR036034">
    <property type="entry name" value="PDZ_sf"/>
</dbReference>
<dbReference type="CDD" id="cd13189">
    <property type="entry name" value="FERM_C_PTPN4_PTPN3_like"/>
    <property type="match status" value="1"/>
</dbReference>
<dbReference type="SUPFAM" id="SSF47031">
    <property type="entry name" value="Second domain of FERM"/>
    <property type="match status" value="1"/>
</dbReference>
<proteinExistence type="inferred from homology"/>
<dbReference type="SMART" id="SM01195">
    <property type="entry name" value="FA"/>
    <property type="match status" value="1"/>
</dbReference>
<reference evidence="16 17" key="1">
    <citation type="journal article" date="2018" name="Gigascience">
        <title>Genomes of trombidid mites reveal novel predicted allergens and laterally-transferred genes associated with secondary metabolism.</title>
        <authorList>
            <person name="Dong X."/>
            <person name="Chaisiri K."/>
            <person name="Xia D."/>
            <person name="Armstrong S.D."/>
            <person name="Fang Y."/>
            <person name="Donnelly M.J."/>
            <person name="Kadowaki T."/>
            <person name="McGarry J.W."/>
            <person name="Darby A.C."/>
            <person name="Makepeace B.L."/>
        </authorList>
    </citation>
    <scope>NUCLEOTIDE SEQUENCE [LARGE SCALE GENOMIC DNA]</scope>
    <source>
        <strain evidence="16">UoL-WK</strain>
    </source>
</reference>
<dbReference type="SMART" id="SM00295">
    <property type="entry name" value="B41"/>
    <property type="match status" value="1"/>
</dbReference>
<keyword evidence="6" id="KW-0597">Phosphoprotein</keyword>
<dbReference type="Gene3D" id="2.30.29.30">
    <property type="entry name" value="Pleckstrin-homology domain (PH domain)/Phosphotyrosine-binding domain (PTB)"/>
    <property type="match status" value="1"/>
</dbReference>
<dbReference type="OrthoDB" id="5854685at2759"/>
<dbReference type="Pfam" id="PF09379">
    <property type="entry name" value="FERM_N"/>
    <property type="match status" value="1"/>
</dbReference>
<evidence type="ECO:0000259" key="15">
    <source>
        <dbReference type="PROSITE" id="PS50106"/>
    </source>
</evidence>
<dbReference type="PROSITE" id="PS50055">
    <property type="entry name" value="TYR_PHOSPHATASE_PTP"/>
    <property type="match status" value="1"/>
</dbReference>
<feature type="region of interest" description="Disordered" evidence="11">
    <location>
        <begin position="404"/>
        <end position="439"/>
    </location>
</feature>
<keyword evidence="10" id="KW-0206">Cytoskeleton</keyword>
<dbReference type="EC" id="3.1.3.48" evidence="4"/>
<dbReference type="PROSITE" id="PS00660">
    <property type="entry name" value="FERM_1"/>
    <property type="match status" value="1"/>
</dbReference>
<protein>
    <recommendedName>
        <fullName evidence="4">protein-tyrosine-phosphatase</fullName>
        <ecNumber evidence="4">3.1.3.48</ecNumber>
    </recommendedName>
</protein>
<dbReference type="AlphaFoldDB" id="A0A3S3QZM7"/>
<dbReference type="PROSITE" id="PS50056">
    <property type="entry name" value="TYR_PHOSPHATASE_2"/>
    <property type="match status" value="1"/>
</dbReference>
<organism evidence="16 17">
    <name type="scientific">Dinothrombium tinctorium</name>
    <dbReference type="NCBI Taxonomy" id="1965070"/>
    <lineage>
        <taxon>Eukaryota</taxon>
        <taxon>Metazoa</taxon>
        <taxon>Ecdysozoa</taxon>
        <taxon>Arthropoda</taxon>
        <taxon>Chelicerata</taxon>
        <taxon>Arachnida</taxon>
        <taxon>Acari</taxon>
        <taxon>Acariformes</taxon>
        <taxon>Trombidiformes</taxon>
        <taxon>Prostigmata</taxon>
        <taxon>Anystina</taxon>
        <taxon>Parasitengona</taxon>
        <taxon>Trombidioidea</taxon>
        <taxon>Trombidiidae</taxon>
        <taxon>Dinothrombium</taxon>
    </lineage>
</organism>
<accession>A0A3S3QZM7</accession>
<evidence type="ECO:0000259" key="14">
    <source>
        <dbReference type="PROSITE" id="PS50057"/>
    </source>
</evidence>
<dbReference type="FunFam" id="2.30.29.30:FF:000001">
    <property type="entry name" value="Erythrocyte membrane protein band 4.1"/>
    <property type="match status" value="1"/>
</dbReference>
<dbReference type="EMBL" id="NCKU01000235">
    <property type="protein sequence ID" value="RWS16394.1"/>
    <property type="molecule type" value="Genomic_DNA"/>
</dbReference>
<dbReference type="InterPro" id="IPR000387">
    <property type="entry name" value="Tyr_Pase_dom"/>
</dbReference>
<dbReference type="Pfam" id="PF08736">
    <property type="entry name" value="FA"/>
    <property type="match status" value="1"/>
</dbReference>
<dbReference type="InterPro" id="IPR019748">
    <property type="entry name" value="FERM_central"/>
</dbReference>
<dbReference type="Gene3D" id="1.20.80.10">
    <property type="match status" value="1"/>
</dbReference>
<dbReference type="SUPFAM" id="SSF54236">
    <property type="entry name" value="Ubiquitin-like"/>
    <property type="match status" value="1"/>
</dbReference>
<comment type="caution">
    <text evidence="16">The sequence shown here is derived from an EMBL/GenBank/DDBJ whole genome shotgun (WGS) entry which is preliminary data.</text>
</comment>
<dbReference type="InterPro" id="IPR018980">
    <property type="entry name" value="FERM_PH-like_C"/>
</dbReference>
<dbReference type="SMART" id="SM00404">
    <property type="entry name" value="PTPc_motif"/>
    <property type="match status" value="1"/>
</dbReference>
<evidence type="ECO:0000313" key="16">
    <source>
        <dbReference type="EMBL" id="RWS16394.1"/>
    </source>
</evidence>
<evidence type="ECO:0000256" key="1">
    <source>
        <dbReference type="ARBA" id="ARBA00004245"/>
    </source>
</evidence>
<dbReference type="Pfam" id="PF00595">
    <property type="entry name" value="PDZ"/>
    <property type="match status" value="1"/>
</dbReference>
<feature type="domain" description="FERM" evidence="14">
    <location>
        <begin position="49"/>
        <end position="357"/>
    </location>
</feature>
<feature type="compositionally biased region" description="Low complexity" evidence="11">
    <location>
        <begin position="427"/>
        <end position="438"/>
    </location>
</feature>
<dbReference type="GO" id="GO:0005856">
    <property type="term" value="C:cytoskeleton"/>
    <property type="evidence" value="ECO:0007669"/>
    <property type="project" value="UniProtKB-SubCell"/>
</dbReference>
<evidence type="ECO:0000256" key="8">
    <source>
        <dbReference type="ARBA" id="ARBA00022912"/>
    </source>
</evidence>
<comment type="subcellular location">
    <subcellularLocation>
        <location evidence="2">Cell junction</location>
    </subcellularLocation>
    <subcellularLocation>
        <location evidence="1">Cytoplasm</location>
        <location evidence="1">Cytoskeleton</location>
    </subcellularLocation>
</comment>
<dbReference type="InterPro" id="IPR019747">
    <property type="entry name" value="FERM_CS"/>
</dbReference>
<dbReference type="PANTHER" id="PTHR45706">
    <property type="entry name" value="TYROSINE-PROTEIN PHOSPHATASE"/>
    <property type="match status" value="1"/>
</dbReference>
<dbReference type="InterPro" id="IPR029021">
    <property type="entry name" value="Prot-tyrosine_phosphatase-like"/>
</dbReference>
<dbReference type="GO" id="GO:0004725">
    <property type="term" value="F:protein tyrosine phosphatase activity"/>
    <property type="evidence" value="ECO:0007669"/>
    <property type="project" value="UniProtKB-EC"/>
</dbReference>
<dbReference type="SUPFAM" id="SSF52799">
    <property type="entry name" value="(Phosphotyrosine protein) phosphatases II"/>
    <property type="match status" value="1"/>
</dbReference>
<feature type="domain" description="PDZ" evidence="15">
    <location>
        <begin position="581"/>
        <end position="653"/>
    </location>
</feature>
<dbReference type="STRING" id="1965070.A0A3S3QZM7"/>